<proteinExistence type="inferred from homology"/>
<dbReference type="OMA" id="MINTCAQ"/>
<keyword evidence="2 5" id="KW-0645">Protease</keyword>
<dbReference type="Proteomes" id="UP000198287">
    <property type="component" value="Unassembled WGS sequence"/>
</dbReference>
<dbReference type="SUPFAM" id="SSF52743">
    <property type="entry name" value="Subtilisin-like"/>
    <property type="match status" value="1"/>
</dbReference>
<feature type="active site" description="Charge relay system" evidence="5">
    <location>
        <position position="217"/>
    </location>
</feature>
<keyword evidence="10" id="KW-1185">Reference proteome</keyword>
<reference evidence="9 10" key="1">
    <citation type="submission" date="2015-12" db="EMBL/GenBank/DDBJ databases">
        <title>The genome of Folsomia candida.</title>
        <authorList>
            <person name="Faddeeva A."/>
            <person name="Derks M.F."/>
            <person name="Anvar Y."/>
            <person name="Smit S."/>
            <person name="Van Straalen N."/>
            <person name="Roelofs D."/>
        </authorList>
    </citation>
    <scope>NUCLEOTIDE SEQUENCE [LARGE SCALE GENOMIC DNA]</scope>
    <source>
        <strain evidence="9 10">VU population</strain>
        <tissue evidence="9">Whole body</tissue>
    </source>
</reference>
<organism evidence="9 10">
    <name type="scientific">Folsomia candida</name>
    <name type="common">Springtail</name>
    <dbReference type="NCBI Taxonomy" id="158441"/>
    <lineage>
        <taxon>Eukaryota</taxon>
        <taxon>Metazoa</taxon>
        <taxon>Ecdysozoa</taxon>
        <taxon>Arthropoda</taxon>
        <taxon>Hexapoda</taxon>
        <taxon>Collembola</taxon>
        <taxon>Entomobryomorpha</taxon>
        <taxon>Isotomoidea</taxon>
        <taxon>Isotomidae</taxon>
        <taxon>Proisotominae</taxon>
        <taxon>Folsomia</taxon>
    </lineage>
</organism>
<accession>A0A226DXX8</accession>
<protein>
    <submittedName>
        <fullName evidence="9">Bacillopeptidase F</fullName>
    </submittedName>
</protein>
<feature type="chain" id="PRO_5012466149" evidence="7">
    <location>
        <begin position="16"/>
        <end position="462"/>
    </location>
</feature>
<dbReference type="InterPro" id="IPR050131">
    <property type="entry name" value="Peptidase_S8_subtilisin-like"/>
</dbReference>
<evidence type="ECO:0000256" key="2">
    <source>
        <dbReference type="ARBA" id="ARBA00022670"/>
    </source>
</evidence>
<feature type="signal peptide" evidence="7">
    <location>
        <begin position="1"/>
        <end position="15"/>
    </location>
</feature>
<feature type="active site" description="Charge relay system" evidence="5">
    <location>
        <position position="181"/>
    </location>
</feature>
<keyword evidence="7" id="KW-0732">Signal</keyword>
<dbReference type="GO" id="GO:0004252">
    <property type="term" value="F:serine-type endopeptidase activity"/>
    <property type="evidence" value="ECO:0007669"/>
    <property type="project" value="UniProtKB-UniRule"/>
</dbReference>
<dbReference type="OrthoDB" id="7775224at2759"/>
<dbReference type="PRINTS" id="PR00723">
    <property type="entry name" value="SUBTILISIN"/>
</dbReference>
<dbReference type="PANTHER" id="PTHR43806">
    <property type="entry name" value="PEPTIDASE S8"/>
    <property type="match status" value="1"/>
</dbReference>
<dbReference type="GO" id="GO:0006508">
    <property type="term" value="P:proteolysis"/>
    <property type="evidence" value="ECO:0007669"/>
    <property type="project" value="UniProtKB-KW"/>
</dbReference>
<dbReference type="InterPro" id="IPR036852">
    <property type="entry name" value="Peptidase_S8/S53_dom_sf"/>
</dbReference>
<dbReference type="Pfam" id="PF00082">
    <property type="entry name" value="Peptidase_S8"/>
    <property type="match status" value="1"/>
</dbReference>
<dbReference type="AlphaFoldDB" id="A0A226DXX8"/>
<evidence type="ECO:0000256" key="5">
    <source>
        <dbReference type="PROSITE-ProRule" id="PRU01240"/>
    </source>
</evidence>
<dbReference type="InterPro" id="IPR015500">
    <property type="entry name" value="Peptidase_S8_subtilisin-rel"/>
</dbReference>
<name>A0A226DXX8_FOLCA</name>
<keyword evidence="3 5" id="KW-0378">Hydrolase</keyword>
<evidence type="ECO:0000256" key="4">
    <source>
        <dbReference type="ARBA" id="ARBA00022825"/>
    </source>
</evidence>
<dbReference type="PROSITE" id="PS00138">
    <property type="entry name" value="SUBTILASE_SER"/>
    <property type="match status" value="1"/>
</dbReference>
<dbReference type="InterPro" id="IPR000209">
    <property type="entry name" value="Peptidase_S8/S53_dom"/>
</dbReference>
<dbReference type="Gene3D" id="3.40.50.200">
    <property type="entry name" value="Peptidase S8/S53 domain"/>
    <property type="match status" value="1"/>
</dbReference>
<comment type="caution">
    <text evidence="9">The sequence shown here is derived from an EMBL/GenBank/DDBJ whole genome shotgun (WGS) entry which is preliminary data.</text>
</comment>
<evidence type="ECO:0000313" key="9">
    <source>
        <dbReference type="EMBL" id="OXA50325.1"/>
    </source>
</evidence>
<evidence type="ECO:0000313" key="10">
    <source>
        <dbReference type="Proteomes" id="UP000198287"/>
    </source>
</evidence>
<evidence type="ECO:0000256" key="7">
    <source>
        <dbReference type="SAM" id="SignalP"/>
    </source>
</evidence>
<dbReference type="PANTHER" id="PTHR43806:SF67">
    <property type="entry name" value="EGF-LIKE DOMAIN-CONTAINING PROTEIN"/>
    <property type="match status" value="1"/>
</dbReference>
<dbReference type="EMBL" id="LNIX01000009">
    <property type="protein sequence ID" value="OXA50325.1"/>
    <property type="molecule type" value="Genomic_DNA"/>
</dbReference>
<feature type="region of interest" description="Disordered" evidence="6">
    <location>
        <begin position="343"/>
        <end position="362"/>
    </location>
</feature>
<feature type="active site" description="Charge relay system" evidence="5">
    <location>
        <position position="386"/>
    </location>
</feature>
<evidence type="ECO:0000259" key="8">
    <source>
        <dbReference type="Pfam" id="PF00082"/>
    </source>
</evidence>
<dbReference type="PROSITE" id="PS51892">
    <property type="entry name" value="SUBTILASE"/>
    <property type="match status" value="1"/>
</dbReference>
<gene>
    <name evidence="9" type="ORF">Fcan01_15156</name>
</gene>
<feature type="domain" description="Peptidase S8/S53" evidence="8">
    <location>
        <begin position="174"/>
        <end position="408"/>
    </location>
</feature>
<evidence type="ECO:0000256" key="1">
    <source>
        <dbReference type="ARBA" id="ARBA00011073"/>
    </source>
</evidence>
<comment type="similarity">
    <text evidence="1 5">Belongs to the peptidase S8 family.</text>
</comment>
<sequence>MKILLVLALVALAQGRPENGDKIDYRLLRAAKQAETADIFVTFQESTAKTLQAIEDTRFDTREDRLDALNSALVRLAGRVQSNVLSYLQGRFEFKSLWITNQVYVKGATLDLIMVLASFNEVKSLELEEIIELDTIVEGPILRGRQDPSGEWGVKIIQAAEARELLGSTTKASQIVVSTIDTGARHTHEALRGNWAGEYGWFDPYDANALPMDINGHGTHTTGTICGAGGIGVYPDAKWTSCRGCATSSCAQNALLACAQFITCPTRPDGSAPDCSKAPHLVSNSWGGGRGATWFDGAIAAFHTANIIPLFSIGNSGPSCNTANSPGDRNVIGVGSTTVDDELSSFSSVGPTTDGRMKPDISAPGSNVLSAYNTADDAYRALSGTSMACPHAAGLTSLLLAYNPNISFGNVTAHMRGGVDQDLVDMGKVCSGVPDNQFPNHHHGEGRINAFKSLRRLIDASK</sequence>
<keyword evidence="4 5" id="KW-0720">Serine protease</keyword>
<dbReference type="InterPro" id="IPR023828">
    <property type="entry name" value="Peptidase_S8_Ser-AS"/>
</dbReference>
<evidence type="ECO:0000256" key="3">
    <source>
        <dbReference type="ARBA" id="ARBA00022801"/>
    </source>
</evidence>
<evidence type="ECO:0000256" key="6">
    <source>
        <dbReference type="SAM" id="MobiDB-lite"/>
    </source>
</evidence>